<keyword evidence="2" id="KW-1185">Reference proteome</keyword>
<reference evidence="1 2" key="1">
    <citation type="submission" date="2019-04" db="EMBL/GenBank/DDBJ databases">
        <title>Friends and foes A comparative genomics study of 23 Aspergillus species from section Flavi.</title>
        <authorList>
            <consortium name="DOE Joint Genome Institute"/>
            <person name="Kjaerbolling I."/>
            <person name="Vesth T."/>
            <person name="Frisvad J.C."/>
            <person name="Nybo J.L."/>
            <person name="Theobald S."/>
            <person name="Kildgaard S."/>
            <person name="Isbrandt T."/>
            <person name="Kuo A."/>
            <person name="Sato A."/>
            <person name="Lyhne E.K."/>
            <person name="Kogle M.E."/>
            <person name="Wiebenga A."/>
            <person name="Kun R.S."/>
            <person name="Lubbers R.J."/>
            <person name="Makela M.R."/>
            <person name="Barry K."/>
            <person name="Chovatia M."/>
            <person name="Clum A."/>
            <person name="Daum C."/>
            <person name="Haridas S."/>
            <person name="He G."/>
            <person name="LaButti K."/>
            <person name="Lipzen A."/>
            <person name="Mondo S."/>
            <person name="Riley R."/>
            <person name="Salamov A."/>
            <person name="Simmons B.A."/>
            <person name="Magnuson J.K."/>
            <person name="Henrissat B."/>
            <person name="Mortensen U.H."/>
            <person name="Larsen T.O."/>
            <person name="Devries R.P."/>
            <person name="Grigoriev I.V."/>
            <person name="Machida M."/>
            <person name="Baker S.E."/>
            <person name="Andersen M.R."/>
        </authorList>
    </citation>
    <scope>NUCLEOTIDE SEQUENCE [LARGE SCALE GENOMIC DNA]</scope>
    <source>
        <strain evidence="1 2">IBT 18842</strain>
    </source>
</reference>
<dbReference type="AlphaFoldDB" id="A0A5N6TCT7"/>
<protein>
    <submittedName>
        <fullName evidence="1">Uncharacterized protein</fullName>
    </submittedName>
</protein>
<dbReference type="Proteomes" id="UP000325780">
    <property type="component" value="Unassembled WGS sequence"/>
</dbReference>
<evidence type="ECO:0000313" key="1">
    <source>
        <dbReference type="EMBL" id="KAE8144097.1"/>
    </source>
</evidence>
<dbReference type="EMBL" id="ML743001">
    <property type="protein sequence ID" value="KAE8144097.1"/>
    <property type="molecule type" value="Genomic_DNA"/>
</dbReference>
<accession>A0A5N6TCT7</accession>
<organism evidence="1 2">
    <name type="scientific">Aspergillus avenaceus</name>
    <dbReference type="NCBI Taxonomy" id="36643"/>
    <lineage>
        <taxon>Eukaryota</taxon>
        <taxon>Fungi</taxon>
        <taxon>Dikarya</taxon>
        <taxon>Ascomycota</taxon>
        <taxon>Pezizomycotina</taxon>
        <taxon>Eurotiomycetes</taxon>
        <taxon>Eurotiomycetidae</taxon>
        <taxon>Eurotiales</taxon>
        <taxon>Aspergillaceae</taxon>
        <taxon>Aspergillus</taxon>
        <taxon>Aspergillus subgen. Circumdati</taxon>
    </lineage>
</organism>
<sequence length="56" mass="6284">MLGNSVILYSGSISSGPVEKRRQRQRLNLNISTSPTPIDRLCSKRTRGFDSAISYR</sequence>
<name>A0A5N6TCT7_ASPAV</name>
<proteinExistence type="predicted"/>
<gene>
    <name evidence="1" type="ORF">BDV25DRAFT_167670</name>
</gene>
<evidence type="ECO:0000313" key="2">
    <source>
        <dbReference type="Proteomes" id="UP000325780"/>
    </source>
</evidence>